<dbReference type="EMBL" id="VFOP01000001">
    <property type="protein sequence ID" value="TQL52493.1"/>
    <property type="molecule type" value="Genomic_DNA"/>
</dbReference>
<evidence type="ECO:0000313" key="2">
    <source>
        <dbReference type="Proteomes" id="UP000319516"/>
    </source>
</evidence>
<keyword evidence="2" id="KW-1185">Reference proteome</keyword>
<organism evidence="1 2">
    <name type="scientific">Ornithinicoccus hortensis</name>
    <dbReference type="NCBI Taxonomy" id="82346"/>
    <lineage>
        <taxon>Bacteria</taxon>
        <taxon>Bacillati</taxon>
        <taxon>Actinomycetota</taxon>
        <taxon>Actinomycetes</taxon>
        <taxon>Micrococcales</taxon>
        <taxon>Intrasporangiaceae</taxon>
        <taxon>Ornithinicoccus</taxon>
    </lineage>
</organism>
<name>A0A542YWQ5_9MICO</name>
<comment type="caution">
    <text evidence="1">The sequence shown here is derived from an EMBL/GenBank/DDBJ whole genome shotgun (WGS) entry which is preliminary data.</text>
</comment>
<dbReference type="Pfam" id="PF05960">
    <property type="entry name" value="DUF885"/>
    <property type="match status" value="1"/>
</dbReference>
<dbReference type="RefSeq" id="WP_141786360.1">
    <property type="nucleotide sequence ID" value="NZ_BAAAIK010000001.1"/>
</dbReference>
<sequence length="528" mass="57613">MATDPVLAGYADETHRADPLSPAGRALGLWDGRLPDPAAEADRATALRAHLADFDRLDPQDATGRLDLAVSRIDATHRLRELEELAPWTRIPYRATETLGAALQHAMTGELLHTTLADVPRFLRDAVAALDPRRVPGAYAEAALAALPGLGGLLAEAERVGADPAAVSGARTALTAYEEQVRDVAAEAGGSWVAGRDYLEHCLRDYFRLDVGVDELAAWGREQVARDQQRLTEHAAATGTGSWQEQIEAIRADHPAAEDLLDTYRAAVARSRRHTEELRLADLPAGEECLVDEVAEFQRHTMPMGFMDLAPTTGESLRSYLRITPVRRLEDGRPDPDHLAESCHALITTIAGHETYPGHHLQRVHHKRATAGNASIRRTFTSAVFVEGWGLYVEDVMRETGFMDSPGLTLYALRNSLWRSARVVVDVGLHTGTLSQEEAVEVLMREAALGRHIAEGEVRRYIRHDNPSYPSAYALGRDAFHDLRRRWDAAGGGPLGAFHDAVMGYGSIPHALFADDLLARAAAGAGPR</sequence>
<dbReference type="Proteomes" id="UP000319516">
    <property type="component" value="Unassembled WGS sequence"/>
</dbReference>
<dbReference type="AlphaFoldDB" id="A0A542YWQ5"/>
<proteinExistence type="predicted"/>
<accession>A0A542YWQ5</accession>
<dbReference type="PANTHER" id="PTHR33361">
    <property type="entry name" value="GLR0591 PROTEIN"/>
    <property type="match status" value="1"/>
</dbReference>
<dbReference type="InterPro" id="IPR010281">
    <property type="entry name" value="DUF885"/>
</dbReference>
<evidence type="ECO:0000313" key="1">
    <source>
        <dbReference type="EMBL" id="TQL52493.1"/>
    </source>
</evidence>
<protein>
    <submittedName>
        <fullName evidence="1">Uncharacterized protein (DUF885 family)</fullName>
    </submittedName>
</protein>
<gene>
    <name evidence="1" type="ORF">FB467_3680</name>
</gene>
<dbReference type="PANTHER" id="PTHR33361:SF2">
    <property type="entry name" value="DUF885 DOMAIN-CONTAINING PROTEIN"/>
    <property type="match status" value="1"/>
</dbReference>
<reference evidence="1 2" key="1">
    <citation type="submission" date="2019-06" db="EMBL/GenBank/DDBJ databases">
        <title>Sequencing the genomes of 1000 actinobacteria strains.</title>
        <authorList>
            <person name="Klenk H.-P."/>
        </authorList>
    </citation>
    <scope>NUCLEOTIDE SEQUENCE [LARGE SCALE GENOMIC DNA]</scope>
    <source>
        <strain evidence="1 2">DSM 12335</strain>
    </source>
</reference>
<dbReference type="OrthoDB" id="9760040at2"/>